<gene>
    <name evidence="3" type="ORF">BN578_00034</name>
</gene>
<keyword evidence="3" id="KW-0808">Transferase</keyword>
<dbReference type="GO" id="GO:0004658">
    <property type="term" value="F:propionyl-CoA carboxylase activity"/>
    <property type="evidence" value="ECO:0007669"/>
    <property type="project" value="TreeGrafter"/>
</dbReference>
<dbReference type="InterPro" id="IPR051047">
    <property type="entry name" value="AccD/PCCB"/>
</dbReference>
<reference evidence="3" key="1">
    <citation type="submission" date="2012-11" db="EMBL/GenBank/DDBJ databases">
        <title>Dependencies among metagenomic species, viruses, plasmids and units of genetic variation.</title>
        <authorList>
            <person name="Nielsen H.B."/>
            <person name="Almeida M."/>
            <person name="Juncker A.S."/>
            <person name="Rasmussen S."/>
            <person name="Li J."/>
            <person name="Sunagawa S."/>
            <person name="Plichta D."/>
            <person name="Gautier L."/>
            <person name="Le Chatelier E."/>
            <person name="Peletier E."/>
            <person name="Bonde I."/>
            <person name="Nielsen T."/>
            <person name="Manichanh C."/>
            <person name="Arumugam M."/>
            <person name="Batto J."/>
            <person name="Santos M.B.Q.D."/>
            <person name="Blom N."/>
            <person name="Borruel N."/>
            <person name="Burgdorf K.S."/>
            <person name="Boumezbeur F."/>
            <person name="Casellas F."/>
            <person name="Dore J."/>
            <person name="Guarner F."/>
            <person name="Hansen T."/>
            <person name="Hildebrand F."/>
            <person name="Kaas R.S."/>
            <person name="Kennedy S."/>
            <person name="Kristiansen K."/>
            <person name="Kultima J.R."/>
            <person name="Leonard P."/>
            <person name="Levenez F."/>
            <person name="Lund O."/>
            <person name="Moumen B."/>
            <person name="Le Paslier D."/>
            <person name="Pons N."/>
            <person name="Pedersen O."/>
            <person name="Prifti E."/>
            <person name="Qin J."/>
            <person name="Raes J."/>
            <person name="Tap J."/>
            <person name="Tims S."/>
            <person name="Ussery D.W."/>
            <person name="Yamada T."/>
            <person name="MetaHit consortium"/>
            <person name="Renault P."/>
            <person name="Sicheritz-Ponten T."/>
            <person name="Bork P."/>
            <person name="Wang J."/>
            <person name="Brunak S."/>
            <person name="Ehrlich S.D."/>
        </authorList>
    </citation>
    <scope>NUCLEOTIDE SEQUENCE [LARGE SCALE GENOMIC DNA]</scope>
</reference>
<dbReference type="GO" id="GO:0016740">
    <property type="term" value="F:transferase activity"/>
    <property type="evidence" value="ECO:0007669"/>
    <property type="project" value="UniProtKB-KW"/>
</dbReference>
<dbReference type="PANTHER" id="PTHR43842:SF2">
    <property type="entry name" value="PROPIONYL-COA CARBOXYLASE BETA CHAIN, MITOCHONDRIAL"/>
    <property type="match status" value="1"/>
</dbReference>
<dbReference type="Gene3D" id="3.90.226.10">
    <property type="entry name" value="2-enoyl-CoA Hydratase, Chain A, domain 1"/>
    <property type="match status" value="2"/>
</dbReference>
<organism evidence="3 4">
    <name type="scientific">[Clostridium] leptum CAG:27</name>
    <dbReference type="NCBI Taxonomy" id="1263068"/>
    <lineage>
        <taxon>Bacteria</taxon>
        <taxon>Bacillati</taxon>
        <taxon>Bacillota</taxon>
        <taxon>Clostridia</taxon>
        <taxon>Eubacteriales</taxon>
        <taxon>Oscillospiraceae</taxon>
        <taxon>Oscillospiraceae incertae sedis</taxon>
    </lineage>
</organism>
<evidence type="ECO:0000259" key="2">
    <source>
        <dbReference type="PROSITE" id="PS50989"/>
    </source>
</evidence>
<evidence type="ECO:0000313" key="3">
    <source>
        <dbReference type="EMBL" id="CDC04039.1"/>
    </source>
</evidence>
<dbReference type="PROSITE" id="PS50980">
    <property type="entry name" value="COA_CT_NTER"/>
    <property type="match status" value="1"/>
</dbReference>
<evidence type="ECO:0000313" key="4">
    <source>
        <dbReference type="Proteomes" id="UP000018168"/>
    </source>
</evidence>
<protein>
    <submittedName>
        <fullName evidence="3">Carboxyl transferase domain protein</fullName>
    </submittedName>
</protein>
<dbReference type="Proteomes" id="UP000018168">
    <property type="component" value="Unassembled WGS sequence"/>
</dbReference>
<proteinExistence type="predicted"/>
<dbReference type="InterPro" id="IPR029045">
    <property type="entry name" value="ClpP/crotonase-like_dom_sf"/>
</dbReference>
<feature type="domain" description="CoA carboxyltransferase C-terminal" evidence="2">
    <location>
        <begin position="220"/>
        <end position="444"/>
    </location>
</feature>
<evidence type="ECO:0000259" key="1">
    <source>
        <dbReference type="PROSITE" id="PS50980"/>
    </source>
</evidence>
<dbReference type="Pfam" id="PF01039">
    <property type="entry name" value="Carboxyl_trans"/>
    <property type="match status" value="1"/>
</dbReference>
<dbReference type="InterPro" id="IPR034733">
    <property type="entry name" value="AcCoA_carboxyl_beta"/>
</dbReference>
<comment type="caution">
    <text evidence="3">The sequence shown here is derived from an EMBL/GenBank/DDBJ whole genome shotgun (WGS) entry which is preliminary data.</text>
</comment>
<name>R6N6Q1_9FIRM</name>
<dbReference type="AlphaFoldDB" id="R6N6Q1"/>
<dbReference type="PANTHER" id="PTHR43842">
    <property type="entry name" value="PROPIONYL-COA CARBOXYLASE BETA CHAIN"/>
    <property type="match status" value="1"/>
</dbReference>
<dbReference type="InterPro" id="IPR011763">
    <property type="entry name" value="COA_CT_C"/>
</dbReference>
<dbReference type="EMBL" id="CBEP010000035">
    <property type="protein sequence ID" value="CDC04039.1"/>
    <property type="molecule type" value="Genomic_DNA"/>
</dbReference>
<feature type="domain" description="CoA carboxyltransferase N-terminal" evidence="1">
    <location>
        <begin position="1"/>
        <end position="164"/>
    </location>
</feature>
<sequence length="449" mass="46539">MSIESKLAFLQETKAANAQTKAYQRLQLLFDEGTFVEIDSFTKSGDGRAEAAAGFGSVDGCPVYAFAQNSDVEGGAMSKAQAAKICKVYELAEKTGAPVVGIYDSIGARLNESCEMLAAYGDVMLKANNLSGVVPQIAVIAGPCLGASSMIAAAADVVIMSEDGQFALQTNGEGGDLKEASESGLVHLTAKDDKEAVAKARELITLLPSNNLSGAPITDFADSAAETDGESGASIIAAVMDQDSFIEFQAGFGAGFITGLAKLGGNTVGVVASEEKTADGKACEKAARLVRFCDAFAIPVITFVNAESFCCIKAACKLTNAYAEATTAKISVITGEAYGAVYMALAGAAAGVDVAYAWPTASISALNPTTAAVMLWSDKLKGSSNPTADRANLIAEYKDQEACPFKAAGDGFVQDVIEPSETRLKLYAALDMLAGKRVTRLPKKHANNL</sequence>
<dbReference type="SUPFAM" id="SSF52096">
    <property type="entry name" value="ClpP/crotonase"/>
    <property type="match status" value="2"/>
</dbReference>
<dbReference type="PROSITE" id="PS50989">
    <property type="entry name" value="COA_CT_CTER"/>
    <property type="match status" value="1"/>
</dbReference>
<dbReference type="InterPro" id="IPR011762">
    <property type="entry name" value="COA_CT_N"/>
</dbReference>
<accession>R6N6Q1</accession>